<dbReference type="SUPFAM" id="SSF51735">
    <property type="entry name" value="NAD(P)-binding Rossmann-fold domains"/>
    <property type="match status" value="1"/>
</dbReference>
<dbReference type="AlphaFoldDB" id="A9KC96"/>
<dbReference type="PANTHER" id="PTHR43245">
    <property type="entry name" value="BIFUNCTIONAL POLYMYXIN RESISTANCE PROTEIN ARNA"/>
    <property type="match status" value="1"/>
</dbReference>
<reference evidence="2 3" key="1">
    <citation type="journal article" date="2009" name="Infect. Immun.">
        <title>Comparative genomics reveal extensive transposon-mediated genomic plasticity and diversity among potential effector proteins within the genus Coxiella.</title>
        <authorList>
            <person name="Beare P.A."/>
            <person name="Unsworth N."/>
            <person name="Andoh M."/>
            <person name="Voth D.E."/>
            <person name="Omsland A."/>
            <person name="Gilk S.D."/>
            <person name="Williams K.P."/>
            <person name="Sobral B.W."/>
            <person name="Kupko J.J.III."/>
            <person name="Porcella S.F."/>
            <person name="Samuel J.E."/>
            <person name="Heinzen R.A."/>
        </authorList>
    </citation>
    <scope>NUCLEOTIDE SEQUENCE [LARGE SCALE GENOMIC DNA]</scope>
    <source>
        <strain evidence="2 3">Dugway 5J108-111</strain>
    </source>
</reference>
<dbReference type="EMBL" id="CP000733">
    <property type="protein sequence ID" value="ABS78291.1"/>
    <property type="molecule type" value="Genomic_DNA"/>
</dbReference>
<dbReference type="FunFam" id="3.40.50.720:FF:001324">
    <property type="entry name" value="NAD dependent epimerase/dehydratase family"/>
    <property type="match status" value="1"/>
</dbReference>
<organism evidence="2 3">
    <name type="scientific">Coxiella burnetii (strain Dugway 5J108-111)</name>
    <dbReference type="NCBI Taxonomy" id="434922"/>
    <lineage>
        <taxon>Bacteria</taxon>
        <taxon>Pseudomonadati</taxon>
        <taxon>Pseudomonadota</taxon>
        <taxon>Gammaproteobacteria</taxon>
        <taxon>Legionellales</taxon>
        <taxon>Coxiellaceae</taxon>
        <taxon>Coxiella</taxon>
    </lineage>
</organism>
<evidence type="ECO:0000259" key="1">
    <source>
        <dbReference type="Pfam" id="PF01370"/>
    </source>
</evidence>
<dbReference type="CDD" id="cd08946">
    <property type="entry name" value="SDR_e"/>
    <property type="match status" value="1"/>
</dbReference>
<dbReference type="RefSeq" id="WP_005771849.1">
    <property type="nucleotide sequence ID" value="NC_009727.1"/>
</dbReference>
<dbReference type="Gene3D" id="3.40.50.720">
    <property type="entry name" value="NAD(P)-binding Rossmann-like Domain"/>
    <property type="match status" value="1"/>
</dbReference>
<dbReference type="InterPro" id="IPR050177">
    <property type="entry name" value="Lipid_A_modif_metabolic_enz"/>
</dbReference>
<dbReference type="Proteomes" id="UP000008555">
    <property type="component" value="Chromosome"/>
</dbReference>
<proteinExistence type="predicted"/>
<dbReference type="Pfam" id="PF01370">
    <property type="entry name" value="Epimerase"/>
    <property type="match status" value="1"/>
</dbReference>
<dbReference type="InterPro" id="IPR036291">
    <property type="entry name" value="NAD(P)-bd_dom_sf"/>
</dbReference>
<evidence type="ECO:0000313" key="2">
    <source>
        <dbReference type="EMBL" id="ABS78291.1"/>
    </source>
</evidence>
<dbReference type="InterPro" id="IPR001509">
    <property type="entry name" value="Epimerase_deHydtase"/>
</dbReference>
<dbReference type="HOGENOM" id="CLU_935922_0_0_6"/>
<name>A9KC96_COXBN</name>
<protein>
    <submittedName>
        <fullName evidence="2">NAD dependent epimerase/dehydratase family</fullName>
    </submittedName>
</protein>
<dbReference type="PANTHER" id="PTHR43245:SF53">
    <property type="entry name" value="EPIMERASE-RELATED"/>
    <property type="match status" value="1"/>
</dbReference>
<feature type="domain" description="NAD-dependent epimerase/dehydratase" evidence="1">
    <location>
        <begin position="14"/>
        <end position="223"/>
    </location>
</feature>
<evidence type="ECO:0000313" key="3">
    <source>
        <dbReference type="Proteomes" id="UP000008555"/>
    </source>
</evidence>
<gene>
    <name evidence="2" type="ordered locus">CBUD_0694</name>
</gene>
<dbReference type="KEGG" id="cbd:CBUD_0694"/>
<sequence length="301" mass="33558">MLEHLQDAGTPSRVVVLGANGFVGRALCQRLKQEAVNVLELTRQQVDLLNPDATEQLLKQLQASDTLVITAAEAPCKNAAMLYRNVRMMNVVCEVLQKQAIQQVIYISSDAVYADSDQPLTETSVTAPTSLHGVMHLAREMMLQSVCSENNISLAILRPSLLYGAEDPHNGYGPNRFRRLADNHESIILFGEGEEQRDHVYIDDVAEIITRVIQRCSRGVLNIATGQVISFKQLAEKVVQLSNNEVAIQPSPRQGSMPHNGYRPFDITDCQKAFPDFSYTSIEDGLQYSQLKMKVFKKEVL</sequence>
<accession>A9KC96</accession>